<name>A0A645GUP4_9ZZZZ</name>
<proteinExistence type="predicted"/>
<sequence>MITISKEAHDYIVSQGGAVHLFEAGRANMC</sequence>
<reference evidence="1" key="1">
    <citation type="submission" date="2019-08" db="EMBL/GenBank/DDBJ databases">
        <authorList>
            <person name="Kucharzyk K."/>
            <person name="Murdoch R.W."/>
            <person name="Higgins S."/>
            <person name="Loffler F."/>
        </authorList>
    </citation>
    <scope>NUCLEOTIDE SEQUENCE</scope>
</reference>
<organism evidence="1">
    <name type="scientific">bioreactor metagenome</name>
    <dbReference type="NCBI Taxonomy" id="1076179"/>
    <lineage>
        <taxon>unclassified sequences</taxon>
        <taxon>metagenomes</taxon>
        <taxon>ecological metagenomes</taxon>
    </lineage>
</organism>
<comment type="caution">
    <text evidence="1">The sequence shown here is derived from an EMBL/GenBank/DDBJ whole genome shotgun (WGS) entry which is preliminary data.</text>
</comment>
<protein>
    <submittedName>
        <fullName evidence="1">Uncharacterized protein</fullName>
    </submittedName>
</protein>
<accession>A0A645GUP4</accession>
<dbReference type="EMBL" id="VSSQ01081038">
    <property type="protein sequence ID" value="MPN30060.1"/>
    <property type="molecule type" value="Genomic_DNA"/>
</dbReference>
<evidence type="ECO:0000313" key="1">
    <source>
        <dbReference type="EMBL" id="MPN30060.1"/>
    </source>
</evidence>
<dbReference type="AlphaFoldDB" id="A0A645GUP4"/>
<gene>
    <name evidence="1" type="ORF">SDC9_177517</name>
</gene>